<dbReference type="RefSeq" id="WP_156339023.1">
    <property type="nucleotide sequence ID" value="NZ_CP012159.1"/>
</dbReference>
<feature type="compositionally biased region" description="Basic and acidic residues" evidence="1">
    <location>
        <begin position="212"/>
        <end position="221"/>
    </location>
</feature>
<dbReference type="GO" id="GO:0003700">
    <property type="term" value="F:DNA-binding transcription factor activity"/>
    <property type="evidence" value="ECO:0007669"/>
    <property type="project" value="InterPro"/>
</dbReference>
<dbReference type="Proteomes" id="UP000067626">
    <property type="component" value="Chromosome"/>
</dbReference>
<dbReference type="InterPro" id="IPR013325">
    <property type="entry name" value="RNA_pol_sigma_r2"/>
</dbReference>
<protein>
    <submittedName>
        <fullName evidence="2">ECF subfamily RNA polymerase sigma-24 subunit</fullName>
    </submittedName>
</protein>
<feature type="region of interest" description="Disordered" evidence="1">
    <location>
        <begin position="202"/>
        <end position="221"/>
    </location>
</feature>
<dbReference type="AlphaFoldDB" id="A0A0K1EP16"/>
<sequence>MSVITPELVRRATAGDRPTVRALVDALTPVIQARVARVLLRAGRGVRGRDVRQEVEDLTQHVFERLFAGGGAVLLQWDPARGLSLLNYVGLLAEREAVTVLRSRRRSPFTEEATACADLEQGGGEGDGGALEARVASREALTALVRAMKERLSEQGLQMFTWLLVEERTVEDVCALADMSPDAVYAWRSRLTRLARALGEEILSDGGTPSRKPVEKAREGR</sequence>
<evidence type="ECO:0000313" key="3">
    <source>
        <dbReference type="Proteomes" id="UP000067626"/>
    </source>
</evidence>
<dbReference type="Gene3D" id="1.10.1740.10">
    <property type="match status" value="1"/>
</dbReference>
<evidence type="ECO:0000256" key="1">
    <source>
        <dbReference type="SAM" id="MobiDB-lite"/>
    </source>
</evidence>
<dbReference type="GO" id="GO:0006352">
    <property type="term" value="P:DNA-templated transcription initiation"/>
    <property type="evidence" value="ECO:0007669"/>
    <property type="project" value="InterPro"/>
</dbReference>
<accession>A0A0K1EP16</accession>
<dbReference type="EMBL" id="CP012159">
    <property type="protein sequence ID" value="AKT42368.1"/>
    <property type="molecule type" value="Genomic_DNA"/>
</dbReference>
<reference evidence="2 3" key="1">
    <citation type="submission" date="2015-07" db="EMBL/GenBank/DDBJ databases">
        <title>Genome analysis of myxobacterium Chondromyces crocatus Cm c5 reveals a high potential for natural compound synthesis and the genetic basis for the loss of fruiting body formation.</title>
        <authorList>
            <person name="Zaburannyi N."/>
            <person name="Bunk B."/>
            <person name="Maier J."/>
            <person name="Overmann J."/>
            <person name="Mueller R."/>
        </authorList>
    </citation>
    <scope>NUCLEOTIDE SEQUENCE [LARGE SCALE GENOMIC DNA]</scope>
    <source>
        <strain evidence="2 3">Cm c5</strain>
    </source>
</reference>
<evidence type="ECO:0000313" key="2">
    <source>
        <dbReference type="EMBL" id="AKT42368.1"/>
    </source>
</evidence>
<dbReference type="SUPFAM" id="SSF88946">
    <property type="entry name" value="Sigma2 domain of RNA polymerase sigma factors"/>
    <property type="match status" value="1"/>
</dbReference>
<dbReference type="OrthoDB" id="5513017at2"/>
<dbReference type="STRING" id="52.CMC5_065940"/>
<organism evidence="2 3">
    <name type="scientific">Chondromyces crocatus</name>
    <dbReference type="NCBI Taxonomy" id="52"/>
    <lineage>
        <taxon>Bacteria</taxon>
        <taxon>Pseudomonadati</taxon>
        <taxon>Myxococcota</taxon>
        <taxon>Polyangia</taxon>
        <taxon>Polyangiales</taxon>
        <taxon>Polyangiaceae</taxon>
        <taxon>Chondromyces</taxon>
    </lineage>
</organism>
<proteinExistence type="predicted"/>
<dbReference type="KEGG" id="ccro:CMC5_065940"/>
<keyword evidence="3" id="KW-1185">Reference proteome</keyword>
<gene>
    <name evidence="2" type="ORF">CMC5_065940</name>
</gene>
<name>A0A0K1EP16_CHOCO</name>